<feature type="compositionally biased region" description="Basic and acidic residues" evidence="1">
    <location>
        <begin position="111"/>
        <end position="133"/>
    </location>
</feature>
<sequence length="596" mass="61921">MDDERERSHEGERPEPERPIGGSEWLLQQLSGGRLKSIFDAPRSTTPAGQPDAAEAPEGERSLSDEPGQPDARRIEAPQPDALSPDTPRPEDSQERDQDGETAESTGAESIDEKAAGKNGDDSSSDVFRERNRAAPVGRWPGEPVLSVTPQPEALDHPETVDPREPTSDDAPSGDVPSEAGHGASAGLDPSEQQPGDSVPPSRQPTDDGAVPVPTEEARASDAVQPESAPDPSRPSLPAAQPPDDVPTAPAALRDAPTPPSEPLAEPSDGRPDGATPPTTREPAPAAVYQWPDPRGQWDEPPVWEEVVASRDDPEDDGGDEELWRETAGTYPWNLEPTAEPIADPTAPPAEPAARQAPPFETTPAASHVNSASSRASRGPHGRLPDRAGAEVRGSAPAALRFPSWRTLSRRRLLIGVIAAGAVILLAALFAIGIAVGSAGAPAQQEVLPGAASAEDVRSPTPAASLPGVGPLPAGTWAWSALLGGECIQPFDSVWAEEFTVVDCAVAHTAQLVATAELPDPSFPGQEALAVSVSSLCQAQGVVDVAAAGTYGDVQVSGAFPVTQEQWDAGERSYYCFVDRAGGGELTGSLAGTSSG</sequence>
<feature type="compositionally biased region" description="Pro residues" evidence="1">
    <location>
        <begin position="232"/>
        <end position="245"/>
    </location>
</feature>
<feature type="compositionally biased region" description="Basic and acidic residues" evidence="1">
    <location>
        <begin position="88"/>
        <end position="99"/>
    </location>
</feature>
<dbReference type="EMBL" id="CP028130">
    <property type="protein sequence ID" value="AZZ56710.1"/>
    <property type="molecule type" value="Genomic_DNA"/>
</dbReference>
<reference evidence="3 4" key="1">
    <citation type="submission" date="2018-03" db="EMBL/GenBank/DDBJ databases">
        <title>Bacteriophage NCPPB3778 and a type I-E CRISPR drive the evolution of the US Biological Select Agent, Rathayibacter toxicus.</title>
        <authorList>
            <person name="Davis E.W.II."/>
            <person name="Tabima J.F."/>
            <person name="Weisberg A.J."/>
            <person name="Dantas Lopes L."/>
            <person name="Wiseman M.S."/>
            <person name="Wiseman M.S."/>
            <person name="Pupko T."/>
            <person name="Belcher M.S."/>
            <person name="Sechler A.J."/>
            <person name="Tancos M.A."/>
            <person name="Schroeder B.K."/>
            <person name="Murray T.D."/>
            <person name="Luster D.G."/>
            <person name="Schneider W.L."/>
            <person name="Rogers E."/>
            <person name="Andreote F.D."/>
            <person name="Grunwald N.J."/>
            <person name="Putnam M.L."/>
            <person name="Chang J.H."/>
        </authorList>
    </citation>
    <scope>NUCLEOTIDE SEQUENCE [LARGE SCALE GENOMIC DNA]</scope>
    <source>
        <strain evidence="3 4">NCCPB 2253</strain>
    </source>
</reference>
<keyword evidence="2" id="KW-0812">Transmembrane</keyword>
<name>A0AAD1AGA7_9MICO</name>
<accession>A0AAD1AGA7</accession>
<keyword evidence="2" id="KW-1133">Transmembrane helix</keyword>
<evidence type="ECO:0008006" key="5">
    <source>
        <dbReference type="Google" id="ProtNLM"/>
    </source>
</evidence>
<feature type="compositionally biased region" description="Basic and acidic residues" evidence="1">
    <location>
        <begin position="1"/>
        <end position="18"/>
    </location>
</feature>
<dbReference type="KEGG" id="ria:C7V51_13110"/>
<protein>
    <recommendedName>
        <fullName evidence="5">Septum formation-related domain-containing protein</fullName>
    </recommendedName>
</protein>
<evidence type="ECO:0000313" key="4">
    <source>
        <dbReference type="Proteomes" id="UP000283946"/>
    </source>
</evidence>
<evidence type="ECO:0000313" key="3">
    <source>
        <dbReference type="EMBL" id="AZZ56710.1"/>
    </source>
</evidence>
<gene>
    <name evidence="3" type="ORF">C7V51_13110</name>
</gene>
<evidence type="ECO:0000256" key="1">
    <source>
        <dbReference type="SAM" id="MobiDB-lite"/>
    </source>
</evidence>
<feature type="transmembrane region" description="Helical" evidence="2">
    <location>
        <begin position="413"/>
        <end position="436"/>
    </location>
</feature>
<evidence type="ECO:0000256" key="2">
    <source>
        <dbReference type="SAM" id="Phobius"/>
    </source>
</evidence>
<dbReference type="RefSeq" id="WP_104265917.1">
    <property type="nucleotide sequence ID" value="NZ_CP028130.1"/>
</dbReference>
<feature type="compositionally biased region" description="Low complexity" evidence="1">
    <location>
        <begin position="336"/>
        <end position="345"/>
    </location>
</feature>
<feature type="compositionally biased region" description="Acidic residues" evidence="1">
    <location>
        <begin position="313"/>
        <end position="323"/>
    </location>
</feature>
<dbReference type="AlphaFoldDB" id="A0AAD1AGA7"/>
<organism evidence="3 4">
    <name type="scientific">Rathayibacter iranicus</name>
    <dbReference type="NCBI Taxonomy" id="59737"/>
    <lineage>
        <taxon>Bacteria</taxon>
        <taxon>Bacillati</taxon>
        <taxon>Actinomycetota</taxon>
        <taxon>Actinomycetes</taxon>
        <taxon>Micrococcales</taxon>
        <taxon>Microbacteriaceae</taxon>
        <taxon>Rathayibacter</taxon>
    </lineage>
</organism>
<feature type="compositionally biased region" description="Basic and acidic residues" evidence="1">
    <location>
        <begin position="154"/>
        <end position="167"/>
    </location>
</feature>
<feature type="region of interest" description="Disordered" evidence="1">
    <location>
        <begin position="1"/>
        <end position="390"/>
    </location>
</feature>
<feature type="compositionally biased region" description="Polar residues" evidence="1">
    <location>
        <begin position="364"/>
        <end position="376"/>
    </location>
</feature>
<keyword evidence="2" id="KW-0472">Membrane</keyword>
<feature type="compositionally biased region" description="Low complexity" evidence="1">
    <location>
        <begin position="276"/>
        <end position="287"/>
    </location>
</feature>
<dbReference type="Proteomes" id="UP000283946">
    <property type="component" value="Chromosome"/>
</dbReference>
<proteinExistence type="predicted"/>